<gene>
    <name evidence="1" type="ORF">EVEC_LOCUS5310</name>
</gene>
<reference evidence="1 2" key="2">
    <citation type="submission" date="2018-10" db="EMBL/GenBank/DDBJ databases">
        <authorList>
            <consortium name="Pathogen Informatics"/>
        </authorList>
    </citation>
    <scope>NUCLEOTIDE SEQUENCE [LARGE SCALE GENOMIC DNA]</scope>
</reference>
<protein>
    <submittedName>
        <fullName evidence="3">MYND-type domain-containing protein</fullName>
    </submittedName>
</protein>
<organism evidence="3">
    <name type="scientific">Enterobius vermicularis</name>
    <name type="common">Human pinworm</name>
    <dbReference type="NCBI Taxonomy" id="51028"/>
    <lineage>
        <taxon>Eukaryota</taxon>
        <taxon>Metazoa</taxon>
        <taxon>Ecdysozoa</taxon>
        <taxon>Nematoda</taxon>
        <taxon>Chromadorea</taxon>
        <taxon>Rhabditida</taxon>
        <taxon>Spirurina</taxon>
        <taxon>Oxyuridomorpha</taxon>
        <taxon>Oxyuroidea</taxon>
        <taxon>Oxyuridae</taxon>
        <taxon>Enterobius</taxon>
    </lineage>
</organism>
<dbReference type="OrthoDB" id="5871643at2759"/>
<accession>A0A0N4V627</accession>
<dbReference type="STRING" id="51028.A0A0N4V627"/>
<dbReference type="AlphaFoldDB" id="A0A0N4V627"/>
<dbReference type="SUPFAM" id="SSF57850">
    <property type="entry name" value="RING/U-box"/>
    <property type="match status" value="1"/>
</dbReference>
<proteinExistence type="predicted"/>
<dbReference type="WBParaSite" id="EVEC_0000569901-mRNA-1">
    <property type="protein sequence ID" value="EVEC_0000569901-mRNA-1"/>
    <property type="gene ID" value="EVEC_0000569901"/>
</dbReference>
<evidence type="ECO:0000313" key="1">
    <source>
        <dbReference type="EMBL" id="VDD90559.1"/>
    </source>
</evidence>
<dbReference type="EMBL" id="UXUI01008122">
    <property type="protein sequence ID" value="VDD90559.1"/>
    <property type="molecule type" value="Genomic_DNA"/>
</dbReference>
<dbReference type="Proteomes" id="UP000274131">
    <property type="component" value="Unassembled WGS sequence"/>
</dbReference>
<evidence type="ECO:0000313" key="3">
    <source>
        <dbReference type="WBParaSite" id="EVEC_0000569901-mRNA-1"/>
    </source>
</evidence>
<keyword evidence="2" id="KW-1185">Reference proteome</keyword>
<reference evidence="3" key="1">
    <citation type="submission" date="2017-02" db="UniProtKB">
        <authorList>
            <consortium name="WormBaseParasite"/>
        </authorList>
    </citation>
    <scope>IDENTIFICATION</scope>
</reference>
<dbReference type="Gene3D" id="1.20.120.1750">
    <property type="match status" value="1"/>
</dbReference>
<sequence length="207" mass="24448">MVARVVGLLPEKYVLNIYEFNPVVLDLKTFIEFRGVVLMRKLKEFQKKTRVSKAFFWKANIKRNEVVGNAVRKTNTALHFRVYDCKVVMSKDQMLALLPVECCYRRLQLTQQKFLTEKLENLESFKEATVLNGRRCPHCQEYCQRLDGCDHMTCACGKKFRFRCYQNYGSSFLHYKCKILKLEIIPTQLDFIKPVRVIAKSVWSIRE</sequence>
<name>A0A0N4V627_ENTVE</name>
<evidence type="ECO:0000313" key="2">
    <source>
        <dbReference type="Proteomes" id="UP000274131"/>
    </source>
</evidence>